<name>A0A437AH66_9MICR</name>
<evidence type="ECO:0000256" key="5">
    <source>
        <dbReference type="ARBA" id="ARBA00023163"/>
    </source>
</evidence>
<dbReference type="PANTHER" id="PTHR11239">
    <property type="entry name" value="DNA-DIRECTED RNA POLYMERASE"/>
    <property type="match status" value="1"/>
</dbReference>
<dbReference type="EMBL" id="RCSS01000952">
    <property type="protein sequence ID" value="RVD90456.1"/>
    <property type="molecule type" value="Genomic_DNA"/>
</dbReference>
<reference evidence="8 9" key="1">
    <citation type="submission" date="2018-10" db="EMBL/GenBank/DDBJ databases">
        <title>Draft genome sequence of the microsporidian Tubulinosema ratisbonensis.</title>
        <authorList>
            <person name="Polonais V."/>
            <person name="Peyretaillade E."/>
            <person name="Niehus S."/>
            <person name="Wawrzyniak I."/>
            <person name="Franchet A."/>
            <person name="Gaspin C."/>
            <person name="Reichstadt M."/>
            <person name="Belser C."/>
            <person name="Labadie K."/>
            <person name="Delbac F."/>
            <person name="Ferrandon D."/>
        </authorList>
    </citation>
    <scope>NUCLEOTIDE SEQUENCE [LARGE SCALE GENOMIC DNA]</scope>
    <source>
        <strain evidence="8 9">Franzen</strain>
    </source>
</reference>
<dbReference type="GO" id="GO:0005665">
    <property type="term" value="C:RNA polymerase II, core complex"/>
    <property type="evidence" value="ECO:0007669"/>
    <property type="project" value="TreeGrafter"/>
</dbReference>
<dbReference type="PROSITE" id="PS01030">
    <property type="entry name" value="RNA_POL_M_15KD"/>
    <property type="match status" value="1"/>
</dbReference>
<dbReference type="VEuPathDB" id="MicrosporidiaDB:TUBRATIS_31140"/>
<dbReference type="GO" id="GO:0003899">
    <property type="term" value="F:DNA-directed RNA polymerase activity"/>
    <property type="evidence" value="ECO:0007669"/>
    <property type="project" value="InterPro"/>
</dbReference>
<dbReference type="PANTHER" id="PTHR11239:SF1">
    <property type="entry name" value="DNA-DIRECTED RNA POLYMERASE II SUBUNIT RPB9"/>
    <property type="match status" value="1"/>
</dbReference>
<gene>
    <name evidence="8" type="ORF">TUBRATIS_31140</name>
</gene>
<evidence type="ECO:0000256" key="2">
    <source>
        <dbReference type="ARBA" id="ARBA00022478"/>
    </source>
</evidence>
<organism evidence="8 9">
    <name type="scientific">Tubulinosema ratisbonensis</name>
    <dbReference type="NCBI Taxonomy" id="291195"/>
    <lineage>
        <taxon>Eukaryota</taxon>
        <taxon>Fungi</taxon>
        <taxon>Fungi incertae sedis</taxon>
        <taxon>Microsporidia</taxon>
        <taxon>Tubulinosematoidea</taxon>
        <taxon>Tubulinosematidae</taxon>
        <taxon>Tubulinosema</taxon>
    </lineage>
</organism>
<evidence type="ECO:0000313" key="9">
    <source>
        <dbReference type="Proteomes" id="UP000282876"/>
    </source>
</evidence>
<keyword evidence="9" id="KW-1185">Reference proteome</keyword>
<dbReference type="GO" id="GO:0001193">
    <property type="term" value="P:maintenance of transcriptional fidelity during transcription elongation by RNA polymerase II"/>
    <property type="evidence" value="ECO:0007669"/>
    <property type="project" value="TreeGrafter"/>
</dbReference>
<comment type="similarity">
    <text evidence="1">Belongs to the archaeal RpoM/eukaryotic RPA12/RPB9/RPC11 RNA polymerase family.</text>
</comment>
<keyword evidence="2 8" id="KW-0240">DNA-directed RNA polymerase</keyword>
<accession>A0A437AH66</accession>
<evidence type="ECO:0000256" key="4">
    <source>
        <dbReference type="ARBA" id="ARBA00022833"/>
    </source>
</evidence>
<protein>
    <submittedName>
        <fullName evidence="8">Dna-directed rna polymerase ii subunit rpb9</fullName>
    </submittedName>
</protein>
<dbReference type="GO" id="GO:0046872">
    <property type="term" value="F:metal ion binding"/>
    <property type="evidence" value="ECO:0007669"/>
    <property type="project" value="UniProtKB-KW"/>
</dbReference>
<dbReference type="InterPro" id="IPR001529">
    <property type="entry name" value="Zn_ribbon_RPB9"/>
</dbReference>
<keyword evidence="5" id="KW-0804">Transcription</keyword>
<keyword evidence="4" id="KW-0862">Zinc</keyword>
<dbReference type="SMART" id="SM00661">
    <property type="entry name" value="RPOL9"/>
    <property type="match status" value="1"/>
</dbReference>
<dbReference type="Gene3D" id="2.20.25.10">
    <property type="match status" value="2"/>
</dbReference>
<dbReference type="OrthoDB" id="282270at2759"/>
<sequence>MNQEFCKECNNILYPKEDKEERTLLLTCKSCDFVEESHNNVVFTVNYSFKSKMSHNIVPKDLASDPTLLRVHALCNKCNWKEAVVYYGDEVDDDFVFVVYLICTNCFNMWFVNEELENKNR</sequence>
<keyword evidence="6" id="KW-0539">Nucleus</keyword>
<evidence type="ECO:0000256" key="3">
    <source>
        <dbReference type="ARBA" id="ARBA00022723"/>
    </source>
</evidence>
<comment type="caution">
    <text evidence="8">The sequence shown here is derived from an EMBL/GenBank/DDBJ whole genome shotgun (WGS) entry which is preliminary data.</text>
</comment>
<dbReference type="GO" id="GO:0006283">
    <property type="term" value="P:transcription-coupled nucleotide-excision repair"/>
    <property type="evidence" value="ECO:0007669"/>
    <property type="project" value="TreeGrafter"/>
</dbReference>
<evidence type="ECO:0000259" key="7">
    <source>
        <dbReference type="SMART" id="SM00661"/>
    </source>
</evidence>
<evidence type="ECO:0000256" key="1">
    <source>
        <dbReference type="ARBA" id="ARBA00008925"/>
    </source>
</evidence>
<dbReference type="InterPro" id="IPR012164">
    <property type="entry name" value="Rpa12/Rpb9/Rpc10/TFS"/>
</dbReference>
<proteinExistence type="inferred from homology"/>
<keyword evidence="3" id="KW-0479">Metal-binding</keyword>
<dbReference type="STRING" id="291195.A0A437AH66"/>
<dbReference type="SUPFAM" id="SSF57783">
    <property type="entry name" value="Zinc beta-ribbon"/>
    <property type="match status" value="2"/>
</dbReference>
<dbReference type="GO" id="GO:0006367">
    <property type="term" value="P:transcription initiation at RNA polymerase II promoter"/>
    <property type="evidence" value="ECO:0007669"/>
    <property type="project" value="TreeGrafter"/>
</dbReference>
<evidence type="ECO:0000313" key="8">
    <source>
        <dbReference type="EMBL" id="RVD90456.1"/>
    </source>
</evidence>
<dbReference type="InterPro" id="IPR019761">
    <property type="entry name" value="DNA-dir_RNA_pol-M_15_CS"/>
</dbReference>
<dbReference type="AlphaFoldDB" id="A0A437AH66"/>
<dbReference type="Pfam" id="PF02150">
    <property type="entry name" value="Zn_ribbon_RPB9"/>
    <property type="match status" value="1"/>
</dbReference>
<dbReference type="Proteomes" id="UP000282876">
    <property type="component" value="Unassembled WGS sequence"/>
</dbReference>
<feature type="domain" description="DNA-directed RNA polymerase II subunit RPB9-like zinc ribbon" evidence="7">
    <location>
        <begin position="4"/>
        <end position="63"/>
    </location>
</feature>
<evidence type="ECO:0000256" key="6">
    <source>
        <dbReference type="ARBA" id="ARBA00023242"/>
    </source>
</evidence>